<evidence type="ECO:0000313" key="3">
    <source>
        <dbReference type="EMBL" id="AEW22361.1"/>
    </source>
</evidence>
<dbReference type="Proteomes" id="UP000005436">
    <property type="component" value="Chromosome"/>
</dbReference>
<dbReference type="STRING" id="203275.BFO_2103"/>
<name>G8UHX6_TANFA</name>
<reference evidence="4" key="1">
    <citation type="submission" date="2011-12" db="EMBL/GenBank/DDBJ databases">
        <title>Complete sequence of Tannerella forsythia ATCC 43037.</title>
        <authorList>
            <person name="Dewhirst F."/>
            <person name="Tanner A."/>
            <person name="Izard J."/>
            <person name="Brinkac L."/>
            <person name="Durkin A.S."/>
            <person name="Hostetler J."/>
            <person name="Shetty J."/>
            <person name="Torralba M."/>
            <person name="Gill S."/>
            <person name="Nelson K."/>
        </authorList>
    </citation>
    <scope>NUCLEOTIDE SEQUENCE [LARGE SCALE GENOMIC DNA]</scope>
    <source>
        <strain evidence="4">ATCC 43037 / JCM 10827 / CCUG 33226 / KCTC 5666 / FDC 338</strain>
    </source>
</reference>
<dbReference type="KEGG" id="tfo:BFO_2103"/>
<organism evidence="3 4">
    <name type="scientific">Tannerella forsythia (strain ATCC 43037 / JCM 10827 / CCUG 21028 A / KCTC 5666 / FDC 338)</name>
    <name type="common">Bacteroides forsythus</name>
    <dbReference type="NCBI Taxonomy" id="203275"/>
    <lineage>
        <taxon>Bacteria</taxon>
        <taxon>Pseudomonadati</taxon>
        <taxon>Bacteroidota</taxon>
        <taxon>Bacteroidia</taxon>
        <taxon>Bacteroidales</taxon>
        <taxon>Tannerellaceae</taxon>
        <taxon>Tannerella</taxon>
    </lineage>
</organism>
<feature type="transmembrane region" description="Helical" evidence="1">
    <location>
        <begin position="39"/>
        <end position="63"/>
    </location>
</feature>
<keyword evidence="1" id="KW-0812">Transmembrane</keyword>
<dbReference type="HOGENOM" id="CLU_129146_3_0_10"/>
<evidence type="ECO:0000313" key="4">
    <source>
        <dbReference type="Proteomes" id="UP000005436"/>
    </source>
</evidence>
<dbReference type="Pfam" id="PF06713">
    <property type="entry name" value="bPH_4"/>
    <property type="match status" value="1"/>
</dbReference>
<keyword evidence="1" id="KW-0472">Membrane</keyword>
<keyword evidence="1" id="KW-1133">Transmembrane helix</keyword>
<dbReference type="AlphaFoldDB" id="G8UHX6"/>
<feature type="transmembrane region" description="Helical" evidence="1">
    <location>
        <begin position="12"/>
        <end position="33"/>
    </location>
</feature>
<dbReference type="InterPro" id="IPR009589">
    <property type="entry name" value="PH_YyaB-like"/>
</dbReference>
<keyword evidence="4" id="KW-1185">Reference proteome</keyword>
<dbReference type="eggNOG" id="COG3428">
    <property type="taxonomic scope" value="Bacteria"/>
</dbReference>
<sequence>MENQSDKQVFRSRISILLIVSVFVAFISVSIPLLQNKAYTDMCVLACLFLLLVFLFTGTRYIISGSTLSLKIGFICGWSVNIADILSVERSYNPVSAPAASLKRLRIDFSKRKKYSYLLISPAREQAFIKALKKVNPNLCVHLPEKKGIWRIQDWDI</sequence>
<dbReference type="GO" id="GO:0030153">
    <property type="term" value="P:bacteriocin immunity"/>
    <property type="evidence" value="ECO:0007669"/>
    <property type="project" value="InterPro"/>
</dbReference>
<proteinExistence type="predicted"/>
<gene>
    <name evidence="3" type="ordered locus">BFO_2103</name>
</gene>
<dbReference type="PATRIC" id="fig|203275.8.peg.1909"/>
<dbReference type="EMBL" id="CP003191">
    <property type="protein sequence ID" value="AEW22361.1"/>
    <property type="molecule type" value="Genomic_DNA"/>
</dbReference>
<accession>G8UHX6</accession>
<evidence type="ECO:0000256" key="1">
    <source>
        <dbReference type="SAM" id="Phobius"/>
    </source>
</evidence>
<protein>
    <recommendedName>
        <fullName evidence="2">Uncharacterized protein YyaB-like PH domain-containing protein</fullName>
    </recommendedName>
</protein>
<feature type="domain" description="Uncharacterized protein YyaB-like PH" evidence="2">
    <location>
        <begin position="59"/>
        <end position="136"/>
    </location>
</feature>
<dbReference type="RefSeq" id="WP_014225416.1">
    <property type="nucleotide sequence ID" value="NC_016610.1"/>
</dbReference>
<dbReference type="GeneID" id="34759188"/>
<evidence type="ECO:0000259" key="2">
    <source>
        <dbReference type="Pfam" id="PF06713"/>
    </source>
</evidence>